<accession>A0A4P7MWY2</accession>
<dbReference type="AlphaFoldDB" id="A0A4P7MWY2"/>
<dbReference type="Proteomes" id="UP000294847">
    <property type="component" value="Chromosome 1"/>
</dbReference>
<gene>
    <name evidence="1" type="ORF">PoMZ_10301</name>
</gene>
<evidence type="ECO:0000313" key="2">
    <source>
        <dbReference type="Proteomes" id="UP000294847"/>
    </source>
</evidence>
<organism evidence="1 2">
    <name type="scientific">Pyricularia oryzae</name>
    <name type="common">Rice blast fungus</name>
    <name type="synonym">Magnaporthe oryzae</name>
    <dbReference type="NCBI Taxonomy" id="318829"/>
    <lineage>
        <taxon>Eukaryota</taxon>
        <taxon>Fungi</taxon>
        <taxon>Dikarya</taxon>
        <taxon>Ascomycota</taxon>
        <taxon>Pezizomycotina</taxon>
        <taxon>Sordariomycetes</taxon>
        <taxon>Sordariomycetidae</taxon>
        <taxon>Magnaporthales</taxon>
        <taxon>Pyriculariaceae</taxon>
        <taxon>Pyricularia</taxon>
    </lineage>
</organism>
<dbReference type="EMBL" id="CP034204">
    <property type="protein sequence ID" value="QBZ54597.1"/>
    <property type="molecule type" value="Genomic_DNA"/>
</dbReference>
<protein>
    <submittedName>
        <fullName evidence="1">Uncharacterized protein</fullName>
    </submittedName>
</protein>
<reference evidence="1 2" key="1">
    <citation type="journal article" date="2019" name="Mol. Biol. Evol.">
        <title>Blast fungal genomes show frequent chromosomal changes, gene gains and losses, and effector gene turnover.</title>
        <authorList>
            <person name="Gomez Luciano L.B."/>
            <person name="Jason Tsai I."/>
            <person name="Chuma I."/>
            <person name="Tosa Y."/>
            <person name="Chen Y.H."/>
            <person name="Li J.Y."/>
            <person name="Li M.Y."/>
            <person name="Jade Lu M.Y."/>
            <person name="Nakayashiki H."/>
            <person name="Li W.H."/>
        </authorList>
    </citation>
    <scope>NUCLEOTIDE SEQUENCE [LARGE SCALE GENOMIC DNA]</scope>
    <source>
        <strain evidence="1">MZ5-1-6</strain>
    </source>
</reference>
<name>A0A4P7MWY2_PYROR</name>
<proteinExistence type="predicted"/>
<sequence>MTTLWSGSDGQAGDGEGGRVAESLVLFGVAARQVGEAADALLLRLHAGSHVHVGHVHLHLVLLVVLELVGDAAVGRDGTQGWVPVVSWSHGRGVDGGHVLYLLLVFLADVVRKVASGGLDADLAGVGSGCDLGARGAAVLMVVGLCLDLDDIVAGVVFGFVAGGDDGLGDVNRDGAAALGAHRSWGNGGGVLNLGPGLLLLLLVMNTTIVDHPLGLVRSKVGLAGTLAALVELAVVVNPLGGVQAGEADGDSELTVGTGDFLKDWGSSLGVLRGRGRGEKVRYHGLSIVVVAASAVCVVHDGLVLLLLLLHHGLVPENSLTADDPWANEVREDDVAAAGTALVEEMVLPLLDEDGASVHDAGACRAHFWGDEGSGGL</sequence>
<evidence type="ECO:0000313" key="1">
    <source>
        <dbReference type="EMBL" id="QBZ54597.1"/>
    </source>
</evidence>